<proteinExistence type="predicted"/>
<evidence type="ECO:0000313" key="2">
    <source>
        <dbReference type="EMBL" id="JAG14740.1"/>
    </source>
</evidence>
<protein>
    <submittedName>
        <fullName evidence="2">Alanine--tRNA ligase</fullName>
    </submittedName>
</protein>
<reference evidence="2" key="1">
    <citation type="journal article" date="2014" name="PLoS ONE">
        <title>Transcriptome-Based Identification of ABC Transporters in the Western Tarnished Plant Bug Lygus hesperus.</title>
        <authorList>
            <person name="Hull J.J."/>
            <person name="Chaney K."/>
            <person name="Geib S.M."/>
            <person name="Fabrick J.A."/>
            <person name="Brent C.S."/>
            <person name="Walsh D."/>
            <person name="Lavine L.C."/>
        </authorList>
    </citation>
    <scope>NUCLEOTIDE SEQUENCE</scope>
</reference>
<keyword evidence="2" id="KW-0436">Ligase</keyword>
<accession>A0A0A9XCC7</accession>
<dbReference type="EMBL" id="GBHO01028864">
    <property type="protein sequence ID" value="JAG14740.1"/>
    <property type="molecule type" value="Transcribed_RNA"/>
</dbReference>
<name>A0A0A9XCC7_LYGHE</name>
<organism evidence="2">
    <name type="scientific">Lygus hesperus</name>
    <name type="common">Western plant bug</name>
    <dbReference type="NCBI Taxonomy" id="30085"/>
    <lineage>
        <taxon>Eukaryota</taxon>
        <taxon>Metazoa</taxon>
        <taxon>Ecdysozoa</taxon>
        <taxon>Arthropoda</taxon>
        <taxon>Hexapoda</taxon>
        <taxon>Insecta</taxon>
        <taxon>Pterygota</taxon>
        <taxon>Neoptera</taxon>
        <taxon>Paraneoptera</taxon>
        <taxon>Hemiptera</taxon>
        <taxon>Heteroptera</taxon>
        <taxon>Panheteroptera</taxon>
        <taxon>Cimicomorpha</taxon>
        <taxon>Miridae</taxon>
        <taxon>Mirini</taxon>
        <taxon>Lygus</taxon>
    </lineage>
</organism>
<reference evidence="2" key="2">
    <citation type="submission" date="2014-07" db="EMBL/GenBank/DDBJ databases">
        <authorList>
            <person name="Hull J."/>
        </authorList>
    </citation>
    <scope>NUCLEOTIDE SEQUENCE</scope>
</reference>
<dbReference type="AlphaFoldDB" id="A0A0A9XCC7"/>
<feature type="region of interest" description="Disordered" evidence="1">
    <location>
        <begin position="1"/>
        <end position="27"/>
    </location>
</feature>
<sequence>HNHGKDDEHDLKRQSVSNSVKRKAVENINERPSEVLLASRADCDVTELNKTDVSYIRRVVHRARSKLRQHLPRNREEIHEYLRTADVKTRENAYKVRAGYSTATLIL</sequence>
<feature type="non-terminal residue" evidence="2">
    <location>
        <position position="1"/>
    </location>
</feature>
<feature type="compositionally biased region" description="Basic and acidic residues" evidence="1">
    <location>
        <begin position="1"/>
        <end position="13"/>
    </location>
</feature>
<evidence type="ECO:0000256" key="1">
    <source>
        <dbReference type="SAM" id="MobiDB-lite"/>
    </source>
</evidence>
<gene>
    <name evidence="2" type="primary">alaS_2</name>
    <name evidence="2" type="ORF">CM83_103974</name>
</gene>
<dbReference type="GO" id="GO:0016874">
    <property type="term" value="F:ligase activity"/>
    <property type="evidence" value="ECO:0007669"/>
    <property type="project" value="UniProtKB-KW"/>
</dbReference>